<dbReference type="RefSeq" id="WP_157587807.1">
    <property type="nucleotide sequence ID" value="NZ_WPIN01000009.1"/>
</dbReference>
<protein>
    <submittedName>
        <fullName evidence="1">Uncharacterized protein</fullName>
    </submittedName>
</protein>
<dbReference type="AlphaFoldDB" id="A0A7K1SH06"/>
<evidence type="ECO:0000313" key="2">
    <source>
        <dbReference type="Proteomes" id="UP000436006"/>
    </source>
</evidence>
<evidence type="ECO:0000313" key="1">
    <source>
        <dbReference type="EMBL" id="MVM33095.1"/>
    </source>
</evidence>
<keyword evidence="2" id="KW-1185">Reference proteome</keyword>
<dbReference type="Proteomes" id="UP000436006">
    <property type="component" value="Unassembled WGS sequence"/>
</dbReference>
<comment type="caution">
    <text evidence="1">The sequence shown here is derived from an EMBL/GenBank/DDBJ whole genome shotgun (WGS) entry which is preliminary data.</text>
</comment>
<organism evidence="1 2">
    <name type="scientific">Spirosoma arboris</name>
    <dbReference type="NCBI Taxonomy" id="2682092"/>
    <lineage>
        <taxon>Bacteria</taxon>
        <taxon>Pseudomonadati</taxon>
        <taxon>Bacteroidota</taxon>
        <taxon>Cytophagia</taxon>
        <taxon>Cytophagales</taxon>
        <taxon>Cytophagaceae</taxon>
        <taxon>Spirosoma</taxon>
    </lineage>
</organism>
<accession>A0A7K1SH06</accession>
<gene>
    <name evidence="1" type="ORF">GO755_23845</name>
</gene>
<sequence>MCIKKYLENRQMEKRIRRLTEAERQAILKASPLEAGLFQGEGFHVFLKSEPDFGKAHVDSLGEISAQAAEDWIIRQYLLAEDKMKNL</sequence>
<proteinExistence type="predicted"/>
<dbReference type="EMBL" id="WPIN01000009">
    <property type="protein sequence ID" value="MVM33095.1"/>
    <property type="molecule type" value="Genomic_DNA"/>
</dbReference>
<reference evidence="1 2" key="1">
    <citation type="submission" date="2019-12" db="EMBL/GenBank/DDBJ databases">
        <title>Spirosoma sp. HMF4905 genome sequencing and assembly.</title>
        <authorList>
            <person name="Kang H."/>
            <person name="Cha I."/>
            <person name="Kim H."/>
            <person name="Joh K."/>
        </authorList>
    </citation>
    <scope>NUCLEOTIDE SEQUENCE [LARGE SCALE GENOMIC DNA]</scope>
    <source>
        <strain evidence="1 2">HMF4905</strain>
    </source>
</reference>
<name>A0A7K1SH06_9BACT</name>